<gene>
    <name evidence="8" type="primary">folB</name>
    <name evidence="8" type="ORF">IRJ18_12145</name>
</gene>
<organism evidence="8 9">
    <name type="scientific">Mucilaginibacter boryungensis</name>
    <dbReference type="NCBI Taxonomy" id="768480"/>
    <lineage>
        <taxon>Bacteria</taxon>
        <taxon>Pseudomonadati</taxon>
        <taxon>Bacteroidota</taxon>
        <taxon>Sphingobacteriia</taxon>
        <taxon>Sphingobacteriales</taxon>
        <taxon>Sphingobacteriaceae</taxon>
        <taxon>Mucilaginibacter</taxon>
    </lineage>
</organism>
<dbReference type="Proteomes" id="UP000632774">
    <property type="component" value="Unassembled WGS sequence"/>
</dbReference>
<dbReference type="RefSeq" id="WP_194106466.1">
    <property type="nucleotide sequence ID" value="NZ_JADFFM010000001.1"/>
</dbReference>
<evidence type="ECO:0000256" key="4">
    <source>
        <dbReference type="ARBA" id="ARBA00022909"/>
    </source>
</evidence>
<dbReference type="PANTHER" id="PTHR42844">
    <property type="entry name" value="DIHYDRONEOPTERIN ALDOLASE 1-RELATED"/>
    <property type="match status" value="1"/>
</dbReference>
<keyword evidence="5 6" id="KW-0456">Lyase</keyword>
<dbReference type="EMBL" id="JADFFM010000001">
    <property type="protein sequence ID" value="MBE9667115.1"/>
    <property type="molecule type" value="Genomic_DNA"/>
</dbReference>
<dbReference type="Gene3D" id="3.30.1130.10">
    <property type="match status" value="1"/>
</dbReference>
<sequence length="118" mass="13389">MIKVSLHGAEFFALHGFYPEEQLLGNKFILDIDVEFHTGADLTGDHIADTVNYEQLYIIAAEEMRHTRKLLEAVAQSIADRIRVDHPYVDRIKVELKKLNPPLPGRVAYSSVTVTNDK</sequence>
<evidence type="ECO:0000313" key="9">
    <source>
        <dbReference type="Proteomes" id="UP000632774"/>
    </source>
</evidence>
<evidence type="ECO:0000256" key="6">
    <source>
        <dbReference type="RuleBase" id="RU362079"/>
    </source>
</evidence>
<evidence type="ECO:0000256" key="1">
    <source>
        <dbReference type="ARBA" id="ARBA00001353"/>
    </source>
</evidence>
<proteinExistence type="inferred from homology"/>
<comment type="pathway">
    <text evidence="2 6">Cofactor biosynthesis; tetrahydrofolate biosynthesis; 2-amino-4-hydroxy-6-hydroxymethyl-7,8-dihydropteridine diphosphate from 7,8-dihydroneopterin triphosphate: step 3/4.</text>
</comment>
<name>A0ABR9XIS1_9SPHI</name>
<evidence type="ECO:0000256" key="2">
    <source>
        <dbReference type="ARBA" id="ARBA00005013"/>
    </source>
</evidence>
<dbReference type="NCBIfam" id="TIGR00526">
    <property type="entry name" value="folB_dom"/>
    <property type="match status" value="1"/>
</dbReference>
<comment type="catalytic activity">
    <reaction evidence="1 6">
        <text>7,8-dihydroneopterin = 6-hydroxymethyl-7,8-dihydropterin + glycolaldehyde</text>
        <dbReference type="Rhea" id="RHEA:10540"/>
        <dbReference type="ChEBI" id="CHEBI:17001"/>
        <dbReference type="ChEBI" id="CHEBI:17071"/>
        <dbReference type="ChEBI" id="CHEBI:44841"/>
        <dbReference type="EC" id="4.1.2.25"/>
    </reaction>
</comment>
<dbReference type="EC" id="4.1.2.25" evidence="6"/>
<protein>
    <recommendedName>
        <fullName evidence="6">7,8-dihydroneopterin aldolase</fullName>
        <ecNumber evidence="6">4.1.2.25</ecNumber>
    </recommendedName>
</protein>
<feature type="domain" description="Dihydroneopterin aldolase/epimerase" evidence="7">
    <location>
        <begin position="4"/>
        <end position="116"/>
    </location>
</feature>
<dbReference type="InterPro" id="IPR006157">
    <property type="entry name" value="FolB_dom"/>
</dbReference>
<reference evidence="8 9" key="1">
    <citation type="submission" date="2020-10" db="EMBL/GenBank/DDBJ databases">
        <title>Mucilaginibacter mali sp. nov., isolated from rhizosphere soil of apple orchard.</title>
        <authorList>
            <person name="Lee J.-S."/>
            <person name="Kim H.S."/>
            <person name="Kim J.-S."/>
        </authorList>
    </citation>
    <scope>NUCLEOTIDE SEQUENCE [LARGE SCALE GENOMIC DNA]</scope>
    <source>
        <strain evidence="8 9">KCTC 23157</strain>
    </source>
</reference>
<comment type="similarity">
    <text evidence="3 6">Belongs to the DHNA family.</text>
</comment>
<evidence type="ECO:0000259" key="7">
    <source>
        <dbReference type="SMART" id="SM00905"/>
    </source>
</evidence>
<evidence type="ECO:0000256" key="3">
    <source>
        <dbReference type="ARBA" id="ARBA00005708"/>
    </source>
</evidence>
<keyword evidence="4 6" id="KW-0289">Folate biosynthesis</keyword>
<dbReference type="SMART" id="SM00905">
    <property type="entry name" value="FolB"/>
    <property type="match status" value="1"/>
</dbReference>
<evidence type="ECO:0000313" key="8">
    <source>
        <dbReference type="EMBL" id="MBE9667115.1"/>
    </source>
</evidence>
<dbReference type="NCBIfam" id="TIGR00525">
    <property type="entry name" value="folB"/>
    <property type="match status" value="1"/>
</dbReference>
<comment type="function">
    <text evidence="6">Catalyzes the conversion of 7,8-dihydroneopterin to 6-hydroxymethyl-7,8-dihydropterin.</text>
</comment>
<dbReference type="InterPro" id="IPR006156">
    <property type="entry name" value="Dihydroneopterin_aldolase"/>
</dbReference>
<evidence type="ECO:0000256" key="5">
    <source>
        <dbReference type="ARBA" id="ARBA00023239"/>
    </source>
</evidence>
<keyword evidence="9" id="KW-1185">Reference proteome</keyword>
<accession>A0ABR9XIS1</accession>
<dbReference type="Pfam" id="PF02152">
    <property type="entry name" value="FolB"/>
    <property type="match status" value="1"/>
</dbReference>
<dbReference type="InterPro" id="IPR043133">
    <property type="entry name" value="GTP-CH-I_C/QueF"/>
</dbReference>
<comment type="caution">
    <text evidence="8">The sequence shown here is derived from an EMBL/GenBank/DDBJ whole genome shotgun (WGS) entry which is preliminary data.</text>
</comment>
<dbReference type="GO" id="GO:0004150">
    <property type="term" value="F:dihydroneopterin aldolase activity"/>
    <property type="evidence" value="ECO:0007669"/>
    <property type="project" value="UniProtKB-EC"/>
</dbReference>
<dbReference type="PANTHER" id="PTHR42844:SF1">
    <property type="entry name" value="DIHYDRONEOPTERIN ALDOLASE 1-RELATED"/>
    <property type="match status" value="1"/>
</dbReference>
<dbReference type="SUPFAM" id="SSF55620">
    <property type="entry name" value="Tetrahydrobiopterin biosynthesis enzymes-like"/>
    <property type="match status" value="1"/>
</dbReference>